<evidence type="ECO:0000313" key="2">
    <source>
        <dbReference type="EMBL" id="MFD1237224.1"/>
    </source>
</evidence>
<protein>
    <submittedName>
        <fullName evidence="2">Uncharacterized protein</fullName>
    </submittedName>
</protein>
<organism evidence="2 3">
    <name type="scientific">Pseudonocardia benzenivorans</name>
    <dbReference type="NCBI Taxonomy" id="228005"/>
    <lineage>
        <taxon>Bacteria</taxon>
        <taxon>Bacillati</taxon>
        <taxon>Actinomycetota</taxon>
        <taxon>Actinomycetes</taxon>
        <taxon>Pseudonocardiales</taxon>
        <taxon>Pseudonocardiaceae</taxon>
        <taxon>Pseudonocardia</taxon>
    </lineage>
</organism>
<sequence>MTPEKRLLSGRVGALVVLVALFVLYLAGLLTVAQLVTLLVFAIIAVLVLTVRPAQVRALLDRVQEVSAGGVSIELAAAGAHAAAAAPTGFEDPGAAPAASIVELRFELERKLADLASGVLSEVVDGIVVPTHVTVGRLVHDRLLDHQEGLVADTIMTTSEQAFLLLPPVQRTALLHDGSRFVAGVRAAVFHERAAQVLRQRFGAVERVHRTGSARPDLVVVDAGERVRYVPVFSTAGADGEVVQRQLRQPAIPDGRTVVLLPSLGHVPAGPAPACVETFGDLLRDSAVTPPEAPGRP</sequence>
<dbReference type="EMBL" id="JBHTMB010000275">
    <property type="protein sequence ID" value="MFD1237224.1"/>
    <property type="molecule type" value="Genomic_DNA"/>
</dbReference>
<name>A0ABW3VSE6_9PSEU</name>
<reference evidence="3" key="1">
    <citation type="journal article" date="2019" name="Int. J. Syst. Evol. Microbiol.">
        <title>The Global Catalogue of Microorganisms (GCM) 10K type strain sequencing project: providing services to taxonomists for standard genome sequencing and annotation.</title>
        <authorList>
            <consortium name="The Broad Institute Genomics Platform"/>
            <consortium name="The Broad Institute Genome Sequencing Center for Infectious Disease"/>
            <person name="Wu L."/>
            <person name="Ma J."/>
        </authorList>
    </citation>
    <scope>NUCLEOTIDE SEQUENCE [LARGE SCALE GENOMIC DNA]</scope>
    <source>
        <strain evidence="3">CCUG 49018</strain>
    </source>
</reference>
<keyword evidence="1" id="KW-0472">Membrane</keyword>
<keyword evidence="1" id="KW-0812">Transmembrane</keyword>
<comment type="caution">
    <text evidence="2">The sequence shown here is derived from an EMBL/GenBank/DDBJ whole genome shotgun (WGS) entry which is preliminary data.</text>
</comment>
<keyword evidence="3" id="KW-1185">Reference proteome</keyword>
<feature type="transmembrane region" description="Helical" evidence="1">
    <location>
        <begin position="36"/>
        <end position="54"/>
    </location>
</feature>
<gene>
    <name evidence="2" type="ORF">ACFQ34_28405</name>
</gene>
<keyword evidence="1" id="KW-1133">Transmembrane helix</keyword>
<evidence type="ECO:0000313" key="3">
    <source>
        <dbReference type="Proteomes" id="UP001597182"/>
    </source>
</evidence>
<dbReference type="RefSeq" id="WP_013677889.1">
    <property type="nucleotide sequence ID" value="NZ_BAABKS010000029.1"/>
</dbReference>
<dbReference type="Proteomes" id="UP001597182">
    <property type="component" value="Unassembled WGS sequence"/>
</dbReference>
<accession>A0ABW3VSE6</accession>
<proteinExistence type="predicted"/>
<feature type="transmembrane region" description="Helical" evidence="1">
    <location>
        <begin position="12"/>
        <end position="30"/>
    </location>
</feature>
<evidence type="ECO:0000256" key="1">
    <source>
        <dbReference type="SAM" id="Phobius"/>
    </source>
</evidence>